<dbReference type="InterPro" id="IPR006119">
    <property type="entry name" value="Resolv_N"/>
</dbReference>
<organism evidence="4 5">
    <name type="scientific">Phocaeicola dorei</name>
    <dbReference type="NCBI Taxonomy" id="357276"/>
    <lineage>
        <taxon>Bacteria</taxon>
        <taxon>Pseudomonadati</taxon>
        <taxon>Bacteroidota</taxon>
        <taxon>Bacteroidia</taxon>
        <taxon>Bacteroidales</taxon>
        <taxon>Bacteroidaceae</taxon>
        <taxon>Phocaeicola</taxon>
    </lineage>
</organism>
<dbReference type="PANTHER" id="PTHR30461">
    <property type="entry name" value="DNA-INVERTASE FROM LAMBDOID PROPHAGE"/>
    <property type="match status" value="1"/>
</dbReference>
<dbReference type="SUPFAM" id="SSF53041">
    <property type="entry name" value="Resolvase-like"/>
    <property type="match status" value="1"/>
</dbReference>
<keyword evidence="2" id="KW-0233">DNA recombination</keyword>
<dbReference type="InterPro" id="IPR036162">
    <property type="entry name" value="Resolvase-like_N_sf"/>
</dbReference>
<proteinExistence type="predicted"/>
<dbReference type="SMART" id="SM00857">
    <property type="entry name" value="Resolvase"/>
    <property type="match status" value="1"/>
</dbReference>
<accession>A0A5M5ZUT7</accession>
<dbReference type="PANTHER" id="PTHR30461:SF2">
    <property type="entry name" value="SERINE RECOMBINASE PINE-RELATED"/>
    <property type="match status" value="1"/>
</dbReference>
<sequence>MKNMKKYIAYYRVSTNKQSLGLDVQRNSVLSYLNNDNTNILISEFVEKESGKNNNRIQLSNAIAECKKQNATLIIAKLDRLSRNVGFIFNLKESGVDFFALDIPNFSTLTLGIFSTIAQSERETISQRTKVALEAKKKNGFKLGAPNAQFTDEMREKAIIINKEKAYNNENNKRAKAMIEILLKNTSNCSRIARTLNENGFVTSRGKQFDCKSVKLIIARYNLTA</sequence>
<evidence type="ECO:0000256" key="2">
    <source>
        <dbReference type="ARBA" id="ARBA00023172"/>
    </source>
</evidence>
<dbReference type="PROSITE" id="PS51736">
    <property type="entry name" value="RECOMBINASES_3"/>
    <property type="match status" value="1"/>
</dbReference>
<name>A0A5M5ZUT7_9BACT</name>
<evidence type="ECO:0000313" key="5">
    <source>
        <dbReference type="Proteomes" id="UP000347681"/>
    </source>
</evidence>
<gene>
    <name evidence="4" type="ORF">F2Y61_06940</name>
</gene>
<keyword evidence="1" id="KW-0238">DNA-binding</keyword>
<dbReference type="InterPro" id="IPR050639">
    <property type="entry name" value="SSR_resolvase"/>
</dbReference>
<dbReference type="GO" id="GO:0000150">
    <property type="term" value="F:DNA strand exchange activity"/>
    <property type="evidence" value="ECO:0007669"/>
    <property type="project" value="InterPro"/>
</dbReference>
<dbReference type="Proteomes" id="UP000347681">
    <property type="component" value="Unassembled WGS sequence"/>
</dbReference>
<feature type="domain" description="Resolvase/invertase-type recombinase catalytic" evidence="3">
    <location>
        <begin position="6"/>
        <end position="140"/>
    </location>
</feature>
<dbReference type="Pfam" id="PF00239">
    <property type="entry name" value="Resolvase"/>
    <property type="match status" value="1"/>
</dbReference>
<protein>
    <submittedName>
        <fullName evidence="4">Recombinase family protein</fullName>
    </submittedName>
</protein>
<evidence type="ECO:0000313" key="4">
    <source>
        <dbReference type="EMBL" id="KAA5384021.1"/>
    </source>
</evidence>
<comment type="caution">
    <text evidence="4">The sequence shown here is derived from an EMBL/GenBank/DDBJ whole genome shotgun (WGS) entry which is preliminary data.</text>
</comment>
<dbReference type="GO" id="GO:0003677">
    <property type="term" value="F:DNA binding"/>
    <property type="evidence" value="ECO:0007669"/>
    <property type="project" value="UniProtKB-KW"/>
</dbReference>
<evidence type="ECO:0000256" key="1">
    <source>
        <dbReference type="ARBA" id="ARBA00023125"/>
    </source>
</evidence>
<dbReference type="Gene3D" id="3.40.50.1390">
    <property type="entry name" value="Resolvase, N-terminal catalytic domain"/>
    <property type="match status" value="1"/>
</dbReference>
<reference evidence="4 5" key="1">
    <citation type="journal article" date="2019" name="Nat. Med.">
        <title>A library of human gut bacterial isolates paired with longitudinal multiomics data enables mechanistic microbiome research.</title>
        <authorList>
            <person name="Poyet M."/>
            <person name="Groussin M."/>
            <person name="Gibbons S.M."/>
            <person name="Avila-Pacheco J."/>
            <person name="Jiang X."/>
            <person name="Kearney S.M."/>
            <person name="Perrotta A.R."/>
            <person name="Berdy B."/>
            <person name="Zhao S."/>
            <person name="Lieberman T.D."/>
            <person name="Swanson P.K."/>
            <person name="Smith M."/>
            <person name="Roesemann S."/>
            <person name="Alexander J.E."/>
            <person name="Rich S.A."/>
            <person name="Livny J."/>
            <person name="Vlamakis H."/>
            <person name="Clish C."/>
            <person name="Bullock K."/>
            <person name="Deik A."/>
            <person name="Scott J."/>
            <person name="Pierce K.A."/>
            <person name="Xavier R.J."/>
            <person name="Alm E.J."/>
        </authorList>
    </citation>
    <scope>NUCLEOTIDE SEQUENCE [LARGE SCALE GENOMIC DNA]</scope>
    <source>
        <strain evidence="4 5">BIOML-A5</strain>
    </source>
</reference>
<dbReference type="EMBL" id="VVZB01000003">
    <property type="protein sequence ID" value="KAA5384021.1"/>
    <property type="molecule type" value="Genomic_DNA"/>
</dbReference>
<evidence type="ECO:0000259" key="3">
    <source>
        <dbReference type="PROSITE" id="PS51736"/>
    </source>
</evidence>
<dbReference type="AlphaFoldDB" id="A0A5M5ZUT7"/>
<dbReference type="CDD" id="cd03768">
    <property type="entry name" value="SR_ResInv"/>
    <property type="match status" value="1"/>
</dbReference>